<name>A0A0A9DA71_ARUDO</name>
<dbReference type="EMBL" id="GBRH01213184">
    <property type="protein sequence ID" value="JAD84711.1"/>
    <property type="molecule type" value="Transcribed_RNA"/>
</dbReference>
<proteinExistence type="predicted"/>
<organism evidence="1">
    <name type="scientific">Arundo donax</name>
    <name type="common">Giant reed</name>
    <name type="synonym">Donax arundinaceus</name>
    <dbReference type="NCBI Taxonomy" id="35708"/>
    <lineage>
        <taxon>Eukaryota</taxon>
        <taxon>Viridiplantae</taxon>
        <taxon>Streptophyta</taxon>
        <taxon>Embryophyta</taxon>
        <taxon>Tracheophyta</taxon>
        <taxon>Spermatophyta</taxon>
        <taxon>Magnoliopsida</taxon>
        <taxon>Liliopsida</taxon>
        <taxon>Poales</taxon>
        <taxon>Poaceae</taxon>
        <taxon>PACMAD clade</taxon>
        <taxon>Arundinoideae</taxon>
        <taxon>Arundineae</taxon>
        <taxon>Arundo</taxon>
    </lineage>
</organism>
<evidence type="ECO:0000313" key="1">
    <source>
        <dbReference type="EMBL" id="JAD84711.1"/>
    </source>
</evidence>
<reference evidence="1" key="2">
    <citation type="journal article" date="2015" name="Data Brief">
        <title>Shoot transcriptome of the giant reed, Arundo donax.</title>
        <authorList>
            <person name="Barrero R.A."/>
            <person name="Guerrero F.D."/>
            <person name="Moolhuijzen P."/>
            <person name="Goolsby J.A."/>
            <person name="Tidwell J."/>
            <person name="Bellgard S.E."/>
            <person name="Bellgard M.I."/>
        </authorList>
    </citation>
    <scope>NUCLEOTIDE SEQUENCE</scope>
    <source>
        <tissue evidence="1">Shoot tissue taken approximately 20 cm above the soil surface</tissue>
    </source>
</reference>
<sequence length="90" mass="9140">MTVASSTSATPRNMAASSASDICFGTCPTNSLTLSLLRPGAPAPPAAAGCCCSLSPPSSAIGVARVCAGWGWSPRWRRVREAKTESGGRD</sequence>
<protein>
    <submittedName>
        <fullName evidence="1">Pco079656</fullName>
    </submittedName>
</protein>
<reference evidence="1" key="1">
    <citation type="submission" date="2014-09" db="EMBL/GenBank/DDBJ databases">
        <authorList>
            <person name="Magalhaes I.L.F."/>
            <person name="Oliveira U."/>
            <person name="Santos F.R."/>
            <person name="Vidigal T.H.D.A."/>
            <person name="Brescovit A.D."/>
            <person name="Santos A.J."/>
        </authorList>
    </citation>
    <scope>NUCLEOTIDE SEQUENCE</scope>
    <source>
        <tissue evidence="1">Shoot tissue taken approximately 20 cm above the soil surface</tissue>
    </source>
</reference>
<accession>A0A0A9DA71</accession>
<dbReference type="AlphaFoldDB" id="A0A0A9DA71"/>